<sequence length="68" mass="7896">MSQEAVERFLGRIITDERFRERAKAGIEQSCISEGYLLSAPEFEHLEKLDFRLFSYVGATLDDAIRRN</sequence>
<name>A0AAW4L1J9_9BACT</name>
<accession>A0AAW4L1J9</accession>
<dbReference type="AlphaFoldDB" id="A0AAW4L1J9"/>
<evidence type="ECO:0000313" key="2">
    <source>
        <dbReference type="Proteomes" id="UP000811899"/>
    </source>
</evidence>
<gene>
    <name evidence="1" type="ORF">KI809_09785</name>
</gene>
<dbReference type="EMBL" id="JAHCVJ010000003">
    <property type="protein sequence ID" value="MBT0664589.1"/>
    <property type="molecule type" value="Genomic_DNA"/>
</dbReference>
<evidence type="ECO:0000313" key="1">
    <source>
        <dbReference type="EMBL" id="MBT0664589.1"/>
    </source>
</evidence>
<keyword evidence="2" id="KW-1185">Reference proteome</keyword>
<dbReference type="Proteomes" id="UP000811899">
    <property type="component" value="Unassembled WGS sequence"/>
</dbReference>
<organism evidence="1 2">
    <name type="scientific">Geoanaerobacter pelophilus</name>
    <dbReference type="NCBI Taxonomy" id="60036"/>
    <lineage>
        <taxon>Bacteria</taxon>
        <taxon>Pseudomonadati</taxon>
        <taxon>Thermodesulfobacteriota</taxon>
        <taxon>Desulfuromonadia</taxon>
        <taxon>Geobacterales</taxon>
        <taxon>Geobacteraceae</taxon>
        <taxon>Geoanaerobacter</taxon>
    </lineage>
</organism>
<proteinExistence type="predicted"/>
<comment type="caution">
    <text evidence="1">The sequence shown here is derived from an EMBL/GenBank/DDBJ whole genome shotgun (WGS) entry which is preliminary data.</text>
</comment>
<protein>
    <recommendedName>
        <fullName evidence="3">Nif11 domain-containing protein</fullName>
    </recommendedName>
</protein>
<evidence type="ECO:0008006" key="3">
    <source>
        <dbReference type="Google" id="ProtNLM"/>
    </source>
</evidence>
<dbReference type="NCBIfam" id="NF038399">
    <property type="entry name" value="NH_RiPP_Os17"/>
    <property type="match status" value="1"/>
</dbReference>
<dbReference type="RefSeq" id="WP_214171350.1">
    <property type="nucleotide sequence ID" value="NZ_JAHCVJ010000003.1"/>
</dbReference>
<reference evidence="1 2" key="1">
    <citation type="submission" date="2021-05" db="EMBL/GenBank/DDBJ databases">
        <title>The draft genome of Geobacter pelophilus DSM 12255.</title>
        <authorList>
            <person name="Xu Z."/>
            <person name="Masuda Y."/>
            <person name="Itoh H."/>
            <person name="Senoo K."/>
        </authorList>
    </citation>
    <scope>NUCLEOTIDE SEQUENCE [LARGE SCALE GENOMIC DNA]</scope>
    <source>
        <strain evidence="1 2">DSM 12255</strain>
    </source>
</reference>